<comment type="caution">
    <text evidence="1">The sequence shown here is derived from an EMBL/GenBank/DDBJ whole genome shotgun (WGS) entry which is preliminary data.</text>
</comment>
<evidence type="ECO:0000313" key="2">
    <source>
        <dbReference type="Proteomes" id="UP001209854"/>
    </source>
</evidence>
<dbReference type="PANTHER" id="PTHR17985">
    <property type="entry name" value="SER/THR-RICH PROTEIN T10 IN DGCR REGION"/>
    <property type="match status" value="1"/>
</dbReference>
<organism evidence="1 2">
    <name type="scientific">Endozoicomonas gorgoniicola</name>
    <dbReference type="NCBI Taxonomy" id="1234144"/>
    <lineage>
        <taxon>Bacteria</taxon>
        <taxon>Pseudomonadati</taxon>
        <taxon>Pseudomonadota</taxon>
        <taxon>Gammaproteobacteria</taxon>
        <taxon>Oceanospirillales</taxon>
        <taxon>Endozoicomonadaceae</taxon>
        <taxon>Endozoicomonas</taxon>
    </lineage>
</organism>
<dbReference type="RefSeq" id="WP_262565393.1">
    <property type="nucleotide sequence ID" value="NZ_JAPFCC010000001.1"/>
</dbReference>
<sequence>MCLIIFSWQPDASYPLTLVANRDEFYDRPTAQAHFWEDHPDIFGGRDQEAWGSWLALNRSGRFAAVTNYRQWPAPEGDISRGQLVTDCLNSSLSTHSFINNIQKNALRYSGFNFLAGSINELYYYSNIEDVVKKLEPGVYGLCNKLLNTPWPKLLNARDAVTKVLNKDNFAEPKALLQIMQNTTTFPSHLLPDTGIGREKERLLSSAFVSSPIYGTRNTSVLIFNRHKEVSWHEQTYGTNGCHLEWKHFSIGYE</sequence>
<dbReference type="Proteomes" id="UP001209854">
    <property type="component" value="Unassembled WGS sequence"/>
</dbReference>
<reference evidence="1 2" key="1">
    <citation type="submission" date="2022-10" db="EMBL/GenBank/DDBJ databases">
        <title>High-quality genome sequences of two octocoral-associated bacteria, Endozoicomonas euniceicola EF212 and Endozoicomonas gorgoniicola PS125.</title>
        <authorList>
            <person name="Chiou Y.-J."/>
            <person name="Chen Y.-H."/>
        </authorList>
    </citation>
    <scope>NUCLEOTIDE SEQUENCE [LARGE SCALE GENOMIC DNA]</scope>
    <source>
        <strain evidence="1 2">PS125</strain>
    </source>
</reference>
<accession>A0ABT3N1Z4</accession>
<keyword evidence="2" id="KW-1185">Reference proteome</keyword>
<dbReference type="EMBL" id="JAPFCC010000001">
    <property type="protein sequence ID" value="MCW7555639.1"/>
    <property type="molecule type" value="Genomic_DNA"/>
</dbReference>
<evidence type="ECO:0000313" key="1">
    <source>
        <dbReference type="EMBL" id="MCW7555639.1"/>
    </source>
</evidence>
<dbReference type="InterPro" id="IPR008551">
    <property type="entry name" value="TANGO2"/>
</dbReference>
<name>A0ABT3N1Z4_9GAMM</name>
<proteinExistence type="predicted"/>
<gene>
    <name evidence="1" type="ORF">NX722_24035</name>
</gene>
<protein>
    <submittedName>
        <fullName evidence="1">NRDE family protein</fullName>
    </submittedName>
</protein>
<dbReference type="PANTHER" id="PTHR17985:SF8">
    <property type="entry name" value="TRANSPORT AND GOLGI ORGANIZATION PROTEIN 2 HOMOLOG"/>
    <property type="match status" value="1"/>
</dbReference>
<dbReference type="Pfam" id="PF05742">
    <property type="entry name" value="TANGO2"/>
    <property type="match status" value="1"/>
</dbReference>